<keyword evidence="7" id="KW-0046">Antibiotic resistance</keyword>
<evidence type="ECO:0000256" key="8">
    <source>
        <dbReference type="SAM" id="MobiDB-lite"/>
    </source>
</evidence>
<feature type="transmembrane region" description="Helical" evidence="9">
    <location>
        <begin position="451"/>
        <end position="469"/>
    </location>
</feature>
<feature type="transmembrane region" description="Helical" evidence="9">
    <location>
        <begin position="221"/>
        <end position="238"/>
    </location>
</feature>
<feature type="transmembrane region" description="Helical" evidence="9">
    <location>
        <begin position="250"/>
        <end position="268"/>
    </location>
</feature>
<evidence type="ECO:0000256" key="3">
    <source>
        <dbReference type="ARBA" id="ARBA00022475"/>
    </source>
</evidence>
<feature type="transmembrane region" description="Helical" evidence="9">
    <location>
        <begin position="97"/>
        <end position="116"/>
    </location>
</feature>
<feature type="domain" description="Major facilitator superfamily (MFS) profile" evidence="10">
    <location>
        <begin position="30"/>
        <end position="474"/>
    </location>
</feature>
<gene>
    <name evidence="11" type="ORF">MMF93_13605</name>
</gene>
<evidence type="ECO:0000313" key="12">
    <source>
        <dbReference type="Proteomes" id="UP001202244"/>
    </source>
</evidence>
<keyword evidence="2" id="KW-0813">Transport</keyword>
<dbReference type="InterPro" id="IPR020846">
    <property type="entry name" value="MFS_dom"/>
</dbReference>
<keyword evidence="6 9" id="KW-0472">Membrane</keyword>
<accession>A0ABY3XSH4</accession>
<organism evidence="11 12">
    <name type="scientific">Streptomyces tubbatahanensis</name>
    <dbReference type="NCBI Taxonomy" id="2923272"/>
    <lineage>
        <taxon>Bacteria</taxon>
        <taxon>Bacillati</taxon>
        <taxon>Actinomycetota</taxon>
        <taxon>Actinomycetes</taxon>
        <taxon>Kitasatosporales</taxon>
        <taxon>Streptomycetaceae</taxon>
        <taxon>Streptomyces</taxon>
    </lineage>
</organism>
<sequence length="506" mass="50985">MRSTTPATTCTTPTTAETATSVTATEAAAVLTLACAAQFMVVLDVSVVNVALPAVREALGFTTSGGLSWVATAYALAFAGLLLPGARLADLRGHRQVFAAGLALFTLASLVGGLATSPGLLIAARAAQGLGAAVLAPVTLTVLTTTFTEGPRRTRALAVWTAVSSVGGAAGNVLGGVLTEAFSWRAVLLVNVPLGCVALLLVRALPPSGLPQGTARPRPDLPGALAATAGMTALTYGVSRTRDGSWSDPATLWALTGGVAALLLLVAVETRWASRPLIPPALLRRRTVAVGNTIVLLAGACLQIPVWYFLTFFMQDTLGYSALRTGLGFLPHTLIGAAAGVWVTPRLMRRCAHRTLILAGAVLCGAGFWWQSTASADSGYPSGVLGPAIVFSLGAAVFVTPATAVVTSGVPAGDAGAASGLMNTAKQFGGALGLAALSAVAGPGHSAHGRVFATMTGVLAAIVLLALALPRERASGEITARADSGDGADSGETPGQRAATPEGEER</sequence>
<feature type="transmembrane region" description="Helical" evidence="9">
    <location>
        <begin position="322"/>
        <end position="343"/>
    </location>
</feature>
<feature type="transmembrane region" description="Helical" evidence="9">
    <location>
        <begin position="355"/>
        <end position="372"/>
    </location>
</feature>
<evidence type="ECO:0000259" key="10">
    <source>
        <dbReference type="PROSITE" id="PS50850"/>
    </source>
</evidence>
<keyword evidence="4 9" id="KW-0812">Transmembrane</keyword>
<dbReference type="PROSITE" id="PS50850">
    <property type="entry name" value="MFS"/>
    <property type="match status" value="1"/>
</dbReference>
<protein>
    <submittedName>
        <fullName evidence="11">MFS transporter</fullName>
    </submittedName>
</protein>
<dbReference type="EMBL" id="CP093846">
    <property type="protein sequence ID" value="UNS97417.1"/>
    <property type="molecule type" value="Genomic_DNA"/>
</dbReference>
<comment type="subcellular location">
    <subcellularLocation>
        <location evidence="1">Cell membrane</location>
        <topology evidence="1">Multi-pass membrane protein</topology>
    </subcellularLocation>
</comment>
<keyword evidence="12" id="KW-1185">Reference proteome</keyword>
<dbReference type="Gene3D" id="1.20.1720.10">
    <property type="entry name" value="Multidrug resistance protein D"/>
    <property type="match status" value="1"/>
</dbReference>
<keyword evidence="3" id="KW-1003">Cell membrane</keyword>
<feature type="region of interest" description="Disordered" evidence="8">
    <location>
        <begin position="476"/>
        <end position="506"/>
    </location>
</feature>
<evidence type="ECO:0000256" key="4">
    <source>
        <dbReference type="ARBA" id="ARBA00022692"/>
    </source>
</evidence>
<feature type="transmembrane region" description="Helical" evidence="9">
    <location>
        <begin position="66"/>
        <end position="85"/>
    </location>
</feature>
<evidence type="ECO:0000256" key="9">
    <source>
        <dbReference type="SAM" id="Phobius"/>
    </source>
</evidence>
<reference evidence="11 12" key="1">
    <citation type="journal article" date="2023" name="Microbiol. Spectr.">
        <title>Synergy between Genome Mining, Metabolomics, and Bioinformatics Uncovers Antibacterial Chlorinated Carbazole Alkaloids and Their Biosynthetic Gene Cluster from Streptomyces tubbatahanensis sp. nov., a Novel Actinomycete Isolated from Sulu Sea, Philippines.</title>
        <authorList>
            <person name="Tenebro C.P."/>
            <person name="Trono D.J.V.L."/>
            <person name="Balida L.A.P."/>
            <person name="Bayog L.K.A."/>
            <person name="Bruna J.R."/>
            <person name="Sabido E.M."/>
            <person name="Caspe D.P.C."/>
            <person name="de Los Santos E.L.C."/>
            <person name="Saludes J.P."/>
            <person name="Dalisay D.S."/>
        </authorList>
    </citation>
    <scope>NUCLEOTIDE SEQUENCE [LARGE SCALE GENOMIC DNA]</scope>
    <source>
        <strain evidence="11 12">DSD3025</strain>
    </source>
</reference>
<proteinExistence type="predicted"/>
<name>A0ABY3XSH4_9ACTN</name>
<feature type="transmembrane region" description="Helical" evidence="9">
    <location>
        <begin position="157"/>
        <end position="178"/>
    </location>
</feature>
<feature type="transmembrane region" description="Helical" evidence="9">
    <location>
        <begin position="289"/>
        <end position="310"/>
    </location>
</feature>
<evidence type="ECO:0000256" key="6">
    <source>
        <dbReference type="ARBA" id="ARBA00023136"/>
    </source>
</evidence>
<dbReference type="InterPro" id="IPR036259">
    <property type="entry name" value="MFS_trans_sf"/>
</dbReference>
<evidence type="ECO:0000256" key="7">
    <source>
        <dbReference type="ARBA" id="ARBA00023251"/>
    </source>
</evidence>
<dbReference type="Gene3D" id="1.20.1250.20">
    <property type="entry name" value="MFS general substrate transporter like domains"/>
    <property type="match status" value="1"/>
</dbReference>
<dbReference type="Pfam" id="PF07690">
    <property type="entry name" value="MFS_1"/>
    <property type="match status" value="1"/>
</dbReference>
<feature type="transmembrane region" description="Helical" evidence="9">
    <location>
        <begin position="122"/>
        <end position="145"/>
    </location>
</feature>
<keyword evidence="5 9" id="KW-1133">Transmembrane helix</keyword>
<dbReference type="PANTHER" id="PTHR42718:SF46">
    <property type="entry name" value="BLR6921 PROTEIN"/>
    <property type="match status" value="1"/>
</dbReference>
<feature type="transmembrane region" description="Helical" evidence="9">
    <location>
        <begin position="184"/>
        <end position="201"/>
    </location>
</feature>
<dbReference type="SUPFAM" id="SSF103473">
    <property type="entry name" value="MFS general substrate transporter"/>
    <property type="match status" value="1"/>
</dbReference>
<dbReference type="Proteomes" id="UP001202244">
    <property type="component" value="Chromosome"/>
</dbReference>
<evidence type="ECO:0000256" key="1">
    <source>
        <dbReference type="ARBA" id="ARBA00004651"/>
    </source>
</evidence>
<dbReference type="InterPro" id="IPR011701">
    <property type="entry name" value="MFS"/>
</dbReference>
<feature type="transmembrane region" description="Helical" evidence="9">
    <location>
        <begin position="384"/>
        <end position="407"/>
    </location>
</feature>
<evidence type="ECO:0000256" key="5">
    <source>
        <dbReference type="ARBA" id="ARBA00022989"/>
    </source>
</evidence>
<evidence type="ECO:0000313" key="11">
    <source>
        <dbReference type="EMBL" id="UNS97417.1"/>
    </source>
</evidence>
<dbReference type="CDD" id="cd17321">
    <property type="entry name" value="MFS_MMR_MDR_like"/>
    <property type="match status" value="1"/>
</dbReference>
<dbReference type="RefSeq" id="WP_242751554.1">
    <property type="nucleotide sequence ID" value="NZ_CP093846.1"/>
</dbReference>
<feature type="transmembrane region" description="Helical" evidence="9">
    <location>
        <begin position="428"/>
        <end position="445"/>
    </location>
</feature>
<dbReference type="PANTHER" id="PTHR42718">
    <property type="entry name" value="MAJOR FACILITATOR SUPERFAMILY MULTIDRUG TRANSPORTER MFSC"/>
    <property type="match status" value="1"/>
</dbReference>
<evidence type="ECO:0000256" key="2">
    <source>
        <dbReference type="ARBA" id="ARBA00022448"/>
    </source>
</evidence>